<dbReference type="InterPro" id="IPR000477">
    <property type="entry name" value="RT_dom"/>
</dbReference>
<reference evidence="2" key="1">
    <citation type="submission" date="2022-11" db="EMBL/GenBank/DDBJ databases">
        <title>Centuries of genome instability and evolution in soft-shell clam transmissible cancer (bioRxiv).</title>
        <authorList>
            <person name="Hart S.F.M."/>
            <person name="Yonemitsu M.A."/>
            <person name="Giersch R.M."/>
            <person name="Beal B.F."/>
            <person name="Arriagada G."/>
            <person name="Davis B.W."/>
            <person name="Ostrander E.A."/>
            <person name="Goff S.P."/>
            <person name="Metzger M.J."/>
        </authorList>
    </citation>
    <scope>NUCLEOTIDE SEQUENCE</scope>
    <source>
        <strain evidence="2">MELC-2E11</strain>
        <tissue evidence="2">Siphon/mantle</tissue>
    </source>
</reference>
<protein>
    <submittedName>
        <fullName evidence="2">POL3-like protein</fullName>
    </submittedName>
</protein>
<name>A0ABY7G933_MYAAR</name>
<feature type="domain" description="Reverse transcriptase" evidence="1">
    <location>
        <begin position="34"/>
        <end position="107"/>
    </location>
</feature>
<dbReference type="Pfam" id="PF00078">
    <property type="entry name" value="RVT_1"/>
    <property type="match status" value="1"/>
</dbReference>
<proteinExistence type="predicted"/>
<evidence type="ECO:0000313" key="3">
    <source>
        <dbReference type="Proteomes" id="UP001164746"/>
    </source>
</evidence>
<evidence type="ECO:0000259" key="1">
    <source>
        <dbReference type="Pfam" id="PF00078"/>
    </source>
</evidence>
<dbReference type="EMBL" id="CP111028">
    <property type="protein sequence ID" value="WAR30928.1"/>
    <property type="molecule type" value="Genomic_DNA"/>
</dbReference>
<dbReference type="Gene3D" id="3.30.70.270">
    <property type="match status" value="1"/>
</dbReference>
<organism evidence="2 3">
    <name type="scientific">Mya arenaria</name>
    <name type="common">Soft-shell clam</name>
    <dbReference type="NCBI Taxonomy" id="6604"/>
    <lineage>
        <taxon>Eukaryota</taxon>
        <taxon>Metazoa</taxon>
        <taxon>Spiralia</taxon>
        <taxon>Lophotrochozoa</taxon>
        <taxon>Mollusca</taxon>
        <taxon>Bivalvia</taxon>
        <taxon>Autobranchia</taxon>
        <taxon>Heteroconchia</taxon>
        <taxon>Euheterodonta</taxon>
        <taxon>Imparidentia</taxon>
        <taxon>Neoheterodontei</taxon>
        <taxon>Myida</taxon>
        <taxon>Myoidea</taxon>
        <taxon>Myidae</taxon>
        <taxon>Mya</taxon>
    </lineage>
</organism>
<sequence length="114" mass="12793">MQNEKSMLIGPKECRQAERPLRSRRYPGGSTIFSSFILNAAVSGYQLRRSTSRKYGHYEIVGMPFGVNKTSGTFHRAIELSLQGLQSVTCLVYIDDIVVFGQSFQKNITRAAEV</sequence>
<dbReference type="InterPro" id="IPR043128">
    <property type="entry name" value="Rev_trsase/Diguanyl_cyclase"/>
</dbReference>
<keyword evidence="3" id="KW-1185">Reference proteome</keyword>
<dbReference type="SUPFAM" id="SSF56672">
    <property type="entry name" value="DNA/RNA polymerases"/>
    <property type="match status" value="1"/>
</dbReference>
<evidence type="ECO:0000313" key="2">
    <source>
        <dbReference type="EMBL" id="WAR30928.1"/>
    </source>
</evidence>
<dbReference type="InterPro" id="IPR043502">
    <property type="entry name" value="DNA/RNA_pol_sf"/>
</dbReference>
<accession>A0ABY7G933</accession>
<gene>
    <name evidence="2" type="ORF">MAR_033470</name>
</gene>
<dbReference type="Proteomes" id="UP001164746">
    <property type="component" value="Chromosome 17"/>
</dbReference>